<organism evidence="1">
    <name type="scientific">Brevibacillus laterosporus</name>
    <name type="common">Bacillus laterosporus</name>
    <dbReference type="NCBI Taxonomy" id="1465"/>
    <lineage>
        <taxon>Bacteria</taxon>
        <taxon>Bacillati</taxon>
        <taxon>Bacillota</taxon>
        <taxon>Bacilli</taxon>
        <taxon>Bacillales</taxon>
        <taxon>Paenibacillaceae</taxon>
        <taxon>Brevibacillus</taxon>
    </lineage>
</organism>
<dbReference type="AlphaFoldDB" id="A0A0F7EF26"/>
<protein>
    <submittedName>
        <fullName evidence="1">Uncharacterized protein</fullName>
    </submittedName>
</protein>
<dbReference type="EMBL" id="CP011074">
    <property type="protein sequence ID" value="AKF92492.1"/>
    <property type="molecule type" value="Genomic_DNA"/>
</dbReference>
<proteinExistence type="predicted"/>
<sequence length="76" mass="9080">MSRVQRIHMTPQRADGFSVEFYLQSGYERIQKLSWDYLEKYLVIKEEIRNNVCSFYFSYEGNELCQVADGLFLLNV</sequence>
<name>A0A0F7EF26_BRELA</name>
<evidence type="ECO:0000313" key="1">
    <source>
        <dbReference type="EMBL" id="AKF92492.1"/>
    </source>
</evidence>
<accession>A0A0F7EF26</accession>
<reference evidence="1" key="1">
    <citation type="submission" date="2015-03" db="EMBL/GenBank/DDBJ databases">
        <title>MIGS Cultured Bacterial/Archaeal sample from Brevibacillus laterosporus.</title>
        <authorList>
            <person name="Zeng D."/>
            <person name="Zhu L."/>
            <person name="Dong G."/>
            <person name="Ye W."/>
            <person name="Ren D."/>
            <person name="Wu L."/>
            <person name="Xu J."/>
            <person name="Li G."/>
            <person name="Guo L."/>
        </authorList>
    </citation>
    <scope>NUCLEOTIDE SEQUENCE</scope>
    <source>
        <strain evidence="1">B9</strain>
    </source>
</reference>
<gene>
    <name evidence="1" type="ORF">EX87_01465</name>
</gene>